<dbReference type="EMBL" id="MFGB01000023">
    <property type="protein sequence ID" value="OGF25087.1"/>
    <property type="molecule type" value="Genomic_DNA"/>
</dbReference>
<evidence type="ECO:0000313" key="2">
    <source>
        <dbReference type="EMBL" id="OGF25087.1"/>
    </source>
</evidence>
<reference evidence="2 3" key="1">
    <citation type="journal article" date="2016" name="Nat. Commun.">
        <title>Thousands of microbial genomes shed light on interconnected biogeochemical processes in an aquifer system.</title>
        <authorList>
            <person name="Anantharaman K."/>
            <person name="Brown C.T."/>
            <person name="Hug L.A."/>
            <person name="Sharon I."/>
            <person name="Castelle C.J."/>
            <person name="Probst A.J."/>
            <person name="Thomas B.C."/>
            <person name="Singh A."/>
            <person name="Wilkins M.J."/>
            <person name="Karaoz U."/>
            <person name="Brodie E.L."/>
            <person name="Williams K.H."/>
            <person name="Hubbard S.S."/>
            <person name="Banfield J.F."/>
        </authorList>
    </citation>
    <scope>NUCLEOTIDE SEQUENCE [LARGE SCALE GENOMIC DNA]</scope>
</reference>
<organism evidence="2 3">
    <name type="scientific">Candidatus Falkowbacteria bacterium RIFOXYA2_FULL_47_19</name>
    <dbReference type="NCBI Taxonomy" id="1797994"/>
    <lineage>
        <taxon>Bacteria</taxon>
        <taxon>Candidatus Falkowiibacteriota</taxon>
    </lineage>
</organism>
<accession>A0A1F5SEH4</accession>
<dbReference type="InterPro" id="IPR051797">
    <property type="entry name" value="TrmB-like"/>
</dbReference>
<protein>
    <recommendedName>
        <fullName evidence="1">Transcription regulator TrmB N-terminal domain-containing protein</fullName>
    </recommendedName>
</protein>
<sequence length="243" mass="27518">MSINKALGSVGLDEKSRKTYLALLKLGDATAANVAQRAGLPRTTTYHHLRNLVNLGLASKYQSRKITRYAAENADRLKGVIEGKLALLEKYLPDIRKLSSTERHINLRLFEGSEGVQQIAQEELECREKIVRSIGSHADLRKASNGRITFTSRRVEKKIFSRCLRPRKDEFKKGWLENQQKDLREVRFLPDGLAVPGMIFIYDNKVAIITPEEEGLGFIVTSRTFSQSLKNIFDGLWAISSRT</sequence>
<dbReference type="AlphaFoldDB" id="A0A1F5SEH4"/>
<dbReference type="Gene3D" id="1.10.10.10">
    <property type="entry name" value="Winged helix-like DNA-binding domain superfamily/Winged helix DNA-binding domain"/>
    <property type="match status" value="1"/>
</dbReference>
<dbReference type="PANTHER" id="PTHR34293">
    <property type="entry name" value="HTH-TYPE TRANSCRIPTIONAL REGULATOR TRMBL2"/>
    <property type="match status" value="1"/>
</dbReference>
<gene>
    <name evidence="2" type="ORF">A2227_07095</name>
</gene>
<dbReference type="Proteomes" id="UP000178367">
    <property type="component" value="Unassembled WGS sequence"/>
</dbReference>
<dbReference type="InterPro" id="IPR002831">
    <property type="entry name" value="Tscrpt_reg_TrmB_N"/>
</dbReference>
<feature type="domain" description="Transcription regulator TrmB N-terminal" evidence="1">
    <location>
        <begin position="9"/>
        <end position="71"/>
    </location>
</feature>
<dbReference type="InterPro" id="IPR036390">
    <property type="entry name" value="WH_DNA-bd_sf"/>
</dbReference>
<evidence type="ECO:0000259" key="1">
    <source>
        <dbReference type="Pfam" id="PF01978"/>
    </source>
</evidence>
<comment type="caution">
    <text evidence="2">The sequence shown here is derived from an EMBL/GenBank/DDBJ whole genome shotgun (WGS) entry which is preliminary data.</text>
</comment>
<dbReference type="InterPro" id="IPR011991">
    <property type="entry name" value="ArsR-like_HTH"/>
</dbReference>
<name>A0A1F5SEH4_9BACT</name>
<dbReference type="Pfam" id="PF01978">
    <property type="entry name" value="TrmB"/>
    <property type="match status" value="1"/>
</dbReference>
<proteinExistence type="predicted"/>
<dbReference type="InterPro" id="IPR036388">
    <property type="entry name" value="WH-like_DNA-bd_sf"/>
</dbReference>
<evidence type="ECO:0000313" key="3">
    <source>
        <dbReference type="Proteomes" id="UP000178367"/>
    </source>
</evidence>
<dbReference type="STRING" id="1797994.A2227_07095"/>
<dbReference type="CDD" id="cd00090">
    <property type="entry name" value="HTH_ARSR"/>
    <property type="match status" value="1"/>
</dbReference>
<dbReference type="PANTHER" id="PTHR34293:SF1">
    <property type="entry name" value="HTH-TYPE TRANSCRIPTIONAL REGULATOR TRMBL2"/>
    <property type="match status" value="1"/>
</dbReference>
<dbReference type="SUPFAM" id="SSF46785">
    <property type="entry name" value="Winged helix' DNA-binding domain"/>
    <property type="match status" value="1"/>
</dbReference>